<name>A0ABT9YBY3_9BACI</name>
<evidence type="ECO:0000256" key="3">
    <source>
        <dbReference type="ARBA" id="ARBA00022729"/>
    </source>
</evidence>
<dbReference type="Gene3D" id="2.160.20.10">
    <property type="entry name" value="Single-stranded right-handed beta-helix, Pectin lyase-like"/>
    <property type="match status" value="1"/>
</dbReference>
<proteinExistence type="predicted"/>
<dbReference type="InterPro" id="IPR011050">
    <property type="entry name" value="Pectin_lyase_fold/virulence"/>
</dbReference>
<dbReference type="PANTHER" id="PTHR40088">
    <property type="entry name" value="PECTATE LYASE (EUROFUNG)"/>
    <property type="match status" value="1"/>
</dbReference>
<dbReference type="InterPro" id="IPR012334">
    <property type="entry name" value="Pectin_lyas_fold"/>
</dbReference>
<dbReference type="SUPFAM" id="SSF51126">
    <property type="entry name" value="Pectin lyase-like"/>
    <property type="match status" value="1"/>
</dbReference>
<keyword evidence="6" id="KW-1185">Reference proteome</keyword>
<organism evidence="5 6">
    <name type="scientific">Alkalicoccobacillus murimartini</name>
    <dbReference type="NCBI Taxonomy" id="171685"/>
    <lineage>
        <taxon>Bacteria</taxon>
        <taxon>Bacillati</taxon>
        <taxon>Bacillota</taxon>
        <taxon>Bacilli</taxon>
        <taxon>Bacillales</taxon>
        <taxon>Bacillaceae</taxon>
        <taxon>Alkalicoccobacillus</taxon>
    </lineage>
</organism>
<comment type="caution">
    <text evidence="5">The sequence shown here is derived from an EMBL/GenBank/DDBJ whole genome shotgun (WGS) entry which is preliminary data.</text>
</comment>
<dbReference type="SMART" id="SM00710">
    <property type="entry name" value="PbH1"/>
    <property type="match status" value="7"/>
</dbReference>
<dbReference type="PANTHER" id="PTHR40088:SF2">
    <property type="entry name" value="SECRETED SUGAR HYDROLASE"/>
    <property type="match status" value="1"/>
</dbReference>
<keyword evidence="2" id="KW-0964">Secreted</keyword>
<evidence type="ECO:0000313" key="5">
    <source>
        <dbReference type="EMBL" id="MDQ0205353.1"/>
    </source>
</evidence>
<dbReference type="Pfam" id="PF13229">
    <property type="entry name" value="Beta_helix"/>
    <property type="match status" value="1"/>
</dbReference>
<keyword evidence="3" id="KW-0732">Signal</keyword>
<protein>
    <recommendedName>
        <fullName evidence="4">Right handed beta helix domain-containing protein</fullName>
    </recommendedName>
</protein>
<dbReference type="EMBL" id="JAUSUA010000001">
    <property type="protein sequence ID" value="MDQ0205353.1"/>
    <property type="molecule type" value="Genomic_DNA"/>
</dbReference>
<dbReference type="InterPro" id="IPR006626">
    <property type="entry name" value="PbH1"/>
</dbReference>
<evidence type="ECO:0000313" key="6">
    <source>
        <dbReference type="Proteomes" id="UP001225034"/>
    </source>
</evidence>
<dbReference type="InterPro" id="IPR039448">
    <property type="entry name" value="Beta_helix"/>
</dbReference>
<sequence>MIKKCVGISSIVISLILTGCVQDHSDEMSSNELYVATNGNNDNPGTINEPLLTLEEATDRAVKGTNVFIREGTYDEPLIVQHSGSYSEPIVFQSYQDEQVRISGRTFQDHEEDMELVQIVDRSYITIKGLEVCDLSTDRDEKTIMGILVTGDSQHIQLLNNHIHHIETYADEGNAHGIAVYGDQPISNILIKENIVEDLKLGWSEALVLNGDVSDFLITENIVQQNNNIGIDLIGFEGTAFDSSSDFARDGTISHNRVHHNSSYGNPSYGNNYSAAGIYVDGGSDLLIQENKVYQNDIGIEATSEHKGKDASGIQMIRNTVYENHYTGISIGGYDEQRGGTIDSVIAENILYKNDTKEMDGAQVLFQYKAVNNLIKNNIMTTSDSGLFVSIENEESLDNTFTENVYHKERNKQPIWIVQGEPITSLEAFQEVIGSDERSIYDDPDFVDAAHYHFELNDGSPAKSLW</sequence>
<reference evidence="5 6" key="1">
    <citation type="submission" date="2023-07" db="EMBL/GenBank/DDBJ databases">
        <title>Genomic Encyclopedia of Type Strains, Phase IV (KMG-IV): sequencing the most valuable type-strain genomes for metagenomic binning, comparative biology and taxonomic classification.</title>
        <authorList>
            <person name="Goeker M."/>
        </authorList>
    </citation>
    <scope>NUCLEOTIDE SEQUENCE [LARGE SCALE GENOMIC DNA]</scope>
    <source>
        <strain evidence="5 6">DSM 19154</strain>
    </source>
</reference>
<dbReference type="PROSITE" id="PS51257">
    <property type="entry name" value="PROKAR_LIPOPROTEIN"/>
    <property type="match status" value="1"/>
</dbReference>
<comment type="subcellular location">
    <subcellularLocation>
        <location evidence="1">Secreted</location>
    </subcellularLocation>
</comment>
<evidence type="ECO:0000256" key="1">
    <source>
        <dbReference type="ARBA" id="ARBA00004613"/>
    </source>
</evidence>
<dbReference type="InterPro" id="IPR052052">
    <property type="entry name" value="Polysaccharide_Lyase_9"/>
</dbReference>
<evidence type="ECO:0000256" key="2">
    <source>
        <dbReference type="ARBA" id="ARBA00022525"/>
    </source>
</evidence>
<dbReference type="Proteomes" id="UP001225034">
    <property type="component" value="Unassembled WGS sequence"/>
</dbReference>
<evidence type="ECO:0000259" key="4">
    <source>
        <dbReference type="Pfam" id="PF13229"/>
    </source>
</evidence>
<gene>
    <name evidence="5" type="ORF">J2S05_000127</name>
</gene>
<feature type="domain" description="Right handed beta helix" evidence="4">
    <location>
        <begin position="146"/>
        <end position="333"/>
    </location>
</feature>
<accession>A0ABT9YBY3</accession>